<proteinExistence type="predicted"/>
<comment type="caution">
    <text evidence="1">The sequence shown here is derived from an EMBL/GenBank/DDBJ whole genome shotgun (WGS) entry which is preliminary data.</text>
</comment>
<sequence>MCRRATPHRRPPCKAVYPETAPSLEPRNQQQQRGGSLYEVLRVKRNASLTEIKTAYRSLAKLYHPDAVVPIEIQ</sequence>
<reference evidence="1" key="1">
    <citation type="submission" date="2022-02" db="EMBL/GenBank/DDBJ databases">
        <title>Plant Genome Project.</title>
        <authorList>
            <person name="Zhang R.-G."/>
        </authorList>
    </citation>
    <scope>NUCLEOTIDE SEQUENCE</scope>
    <source>
        <strain evidence="1">AT1</strain>
    </source>
</reference>
<evidence type="ECO:0000313" key="2">
    <source>
        <dbReference type="Proteomes" id="UP001062846"/>
    </source>
</evidence>
<dbReference type="Proteomes" id="UP001062846">
    <property type="component" value="Chromosome 6"/>
</dbReference>
<accession>A0ACC0N889</accession>
<gene>
    <name evidence="1" type="ORF">RHMOL_Rhmol06G0008800</name>
</gene>
<keyword evidence="2" id="KW-1185">Reference proteome</keyword>
<name>A0ACC0N889_RHOML</name>
<protein>
    <submittedName>
        <fullName evidence="1">Uncharacterized protein</fullName>
    </submittedName>
</protein>
<dbReference type="EMBL" id="CM046393">
    <property type="protein sequence ID" value="KAI8549211.1"/>
    <property type="molecule type" value="Genomic_DNA"/>
</dbReference>
<organism evidence="1 2">
    <name type="scientific">Rhododendron molle</name>
    <name type="common">Chinese azalea</name>
    <name type="synonym">Azalea mollis</name>
    <dbReference type="NCBI Taxonomy" id="49168"/>
    <lineage>
        <taxon>Eukaryota</taxon>
        <taxon>Viridiplantae</taxon>
        <taxon>Streptophyta</taxon>
        <taxon>Embryophyta</taxon>
        <taxon>Tracheophyta</taxon>
        <taxon>Spermatophyta</taxon>
        <taxon>Magnoliopsida</taxon>
        <taxon>eudicotyledons</taxon>
        <taxon>Gunneridae</taxon>
        <taxon>Pentapetalae</taxon>
        <taxon>asterids</taxon>
        <taxon>Ericales</taxon>
        <taxon>Ericaceae</taxon>
        <taxon>Ericoideae</taxon>
        <taxon>Rhodoreae</taxon>
        <taxon>Rhododendron</taxon>
    </lineage>
</organism>
<evidence type="ECO:0000313" key="1">
    <source>
        <dbReference type="EMBL" id="KAI8549211.1"/>
    </source>
</evidence>